<feature type="compositionally biased region" description="Basic residues" evidence="2">
    <location>
        <begin position="1099"/>
        <end position="1115"/>
    </location>
</feature>
<dbReference type="Pfam" id="PF03455">
    <property type="entry name" value="dDENN"/>
    <property type="match status" value="1"/>
</dbReference>
<name>A0AAD2G337_9STRA</name>
<dbReference type="InterPro" id="IPR005113">
    <property type="entry name" value="uDENN_dom"/>
</dbReference>
<dbReference type="GO" id="GO:0031410">
    <property type="term" value="C:cytoplasmic vesicle"/>
    <property type="evidence" value="ECO:0007669"/>
    <property type="project" value="TreeGrafter"/>
</dbReference>
<evidence type="ECO:0000259" key="3">
    <source>
        <dbReference type="PROSITE" id="PS50211"/>
    </source>
</evidence>
<dbReference type="InterPro" id="IPR001194">
    <property type="entry name" value="cDENN_dom"/>
</dbReference>
<dbReference type="EMBL" id="CAKOGP040002080">
    <property type="protein sequence ID" value="CAJ1960965.1"/>
    <property type="molecule type" value="Genomic_DNA"/>
</dbReference>
<dbReference type="InterPro" id="IPR043153">
    <property type="entry name" value="DENN_C"/>
</dbReference>
<accession>A0AAD2G337</accession>
<evidence type="ECO:0000256" key="2">
    <source>
        <dbReference type="SAM" id="MobiDB-lite"/>
    </source>
</evidence>
<protein>
    <recommendedName>
        <fullName evidence="3">UDENN domain-containing protein</fullName>
    </recommendedName>
</protein>
<keyword evidence="5" id="KW-1185">Reference proteome</keyword>
<dbReference type="InterPro" id="IPR011990">
    <property type="entry name" value="TPR-like_helical_dom_sf"/>
</dbReference>
<dbReference type="Gene3D" id="3.40.50.11500">
    <property type="match status" value="1"/>
</dbReference>
<comment type="caution">
    <text evidence="4">The sequence shown here is derived from an EMBL/GenBank/DDBJ whole genome shotgun (WGS) entry which is preliminary data.</text>
</comment>
<evidence type="ECO:0000313" key="5">
    <source>
        <dbReference type="Proteomes" id="UP001295423"/>
    </source>
</evidence>
<evidence type="ECO:0000256" key="1">
    <source>
        <dbReference type="PROSITE-ProRule" id="PRU00708"/>
    </source>
</evidence>
<feature type="domain" description="UDENN" evidence="3">
    <location>
        <begin position="187"/>
        <end position="688"/>
    </location>
</feature>
<feature type="region of interest" description="Disordered" evidence="2">
    <location>
        <begin position="1"/>
        <end position="23"/>
    </location>
</feature>
<reference evidence="4" key="1">
    <citation type="submission" date="2023-08" db="EMBL/GenBank/DDBJ databases">
        <authorList>
            <person name="Audoor S."/>
            <person name="Bilcke G."/>
        </authorList>
    </citation>
    <scope>NUCLEOTIDE SEQUENCE</scope>
</reference>
<dbReference type="GO" id="GO:0032483">
    <property type="term" value="P:regulation of Rab protein signal transduction"/>
    <property type="evidence" value="ECO:0007669"/>
    <property type="project" value="TreeGrafter"/>
</dbReference>
<dbReference type="InterPro" id="IPR051696">
    <property type="entry name" value="DENN_Domain_GEFs"/>
</dbReference>
<dbReference type="Pfam" id="PF03456">
    <property type="entry name" value="uDENN"/>
    <property type="match status" value="1"/>
</dbReference>
<feature type="region of interest" description="Disordered" evidence="2">
    <location>
        <begin position="138"/>
        <end position="201"/>
    </location>
</feature>
<dbReference type="SMART" id="SM00801">
    <property type="entry name" value="dDENN"/>
    <property type="match status" value="1"/>
</dbReference>
<dbReference type="Gene3D" id="1.25.40.10">
    <property type="entry name" value="Tetratricopeptide repeat domain"/>
    <property type="match status" value="1"/>
</dbReference>
<dbReference type="PANTHER" id="PTHR12296">
    <property type="entry name" value="DENN DOMAIN-CONTAINING PROTEIN 4"/>
    <property type="match status" value="1"/>
</dbReference>
<dbReference type="SMART" id="SM00800">
    <property type="entry name" value="uDENN"/>
    <property type="match status" value="1"/>
</dbReference>
<dbReference type="SMART" id="SM00799">
    <property type="entry name" value="DENN"/>
    <property type="match status" value="1"/>
</dbReference>
<dbReference type="Pfam" id="PF02141">
    <property type="entry name" value="DENN"/>
    <property type="match status" value="1"/>
</dbReference>
<feature type="region of interest" description="Disordered" evidence="2">
    <location>
        <begin position="1098"/>
        <end position="1120"/>
    </location>
</feature>
<sequence length="1288" mass="147624">MRVPSSPPQEEKKESGIQTPTLRRNISVQPTVLEDTTAIQRLVEYFVVISCQPRWDENDNGSSSSPQKQQKRPPTPERNRSRPSTPERRRPSTPERRRSRPSTPEQGRTKLHQHNNNNNKFADKFTEGTKRFNESFQNTFKRKEVSGTERAIQRTLSADESESREETLKPPKPLGTWKREESEYTDGNIRVPEGASERNTFQPRVTARFPPTDHADNPLNPMITHFCHPLGDVVLPTTEYQKPKVHHFVLTNEKGRKVYGTCLTFYEEYRPGDGDILRSRSLVHENSDRDIEVTVQDDVSEEEKLYLPRCLCILSIWPYVRAFRKYLAQLYRLATATDCMTAPIERYIVNICLEIPAPPPGAFEVQVNILDLVIRFWSPPARLPIAYVALPYQTLFDCLDIDTILHLWYCLTMERKVLLVSSQCSLLTVCSEILCSLLYPMKWSHLYVPVLPRFLCPMLDAPVPYLCGVTRENWNHTQQFVSEDTVVVDLDQNSLMFGQETPELPAVPGKKWMKLQSSLHEIAGHLFWETRGLEKEYRDFMDDNISERNFQRVARERAEETWNEKIETYDDAFNFQSTPDARQAKSNETIEREQSLWDKVQECFLRFFVAIFKHYREFLHVPDAGASTPLMSPNANEFQKWNKRRYFDRDGFLGSQNALYLPFLYELCATQHFDDFITKRLYNPEMPEIIFFDQSIDAKLNRSRLKFSKVDTPFLQSAKAHKVLKSFVAVEPNANDLPRKGPFVYKSWPETFDKNLFSKPRPIPSIITAEFDRQASLFSKLRKHHSPAKDSNGEMLLFYGSDYDMHPEGMAFTVYFFIYSAVIGREWRDYQLKMRELEMAGGPMKVSASDAVEIAPYDEGMVSDFTLGVFDGCNPEVRFGQQVVDCTPCPQYAGQLNSQAQEAYTVISKFALNQIERMNKVTGSLLDDDEGLAEYEEARDVAVAQLDLAFDSLKAMETRGFLSDPDIFRSLMEACSRCGDTTRALELIEMMKRDGVADKEVLACFMSAFCHSGGDGMGSVRNSTGGTDAYSDLLRRKLEAVGGTPRGSSIRGSVLSESESESAFSDFFSESGSVSSQSSTASKRSSLMEWLVPPSNRSLMKKKKKKKRQKKKSKKPMSEEWALTDRLSKQIMLGQSLLEFLYPDLSLDTNGDACPSCSHIMSEQEIMNGWLPCEFEDYRTTCSRCNHRFVPKFSVSCSAPTFEGSQGKGTPLFCELLSPWVLRKEVHHVIKMENGIDTILNPKWRSGTDIQATLWWNLIAMLQRHELPYSFLLQGSFKNRLINPVPQD</sequence>
<evidence type="ECO:0000313" key="4">
    <source>
        <dbReference type="EMBL" id="CAJ1960965.1"/>
    </source>
</evidence>
<organism evidence="4 5">
    <name type="scientific">Cylindrotheca closterium</name>
    <dbReference type="NCBI Taxonomy" id="2856"/>
    <lineage>
        <taxon>Eukaryota</taxon>
        <taxon>Sar</taxon>
        <taxon>Stramenopiles</taxon>
        <taxon>Ochrophyta</taxon>
        <taxon>Bacillariophyta</taxon>
        <taxon>Bacillariophyceae</taxon>
        <taxon>Bacillariophycidae</taxon>
        <taxon>Bacillariales</taxon>
        <taxon>Bacillariaceae</taxon>
        <taxon>Cylindrotheca</taxon>
    </lineage>
</organism>
<proteinExistence type="predicted"/>
<gene>
    <name evidence="4" type="ORF">CYCCA115_LOCUS18972</name>
</gene>
<dbReference type="InterPro" id="IPR037516">
    <property type="entry name" value="Tripartite_DENN"/>
</dbReference>
<dbReference type="PANTHER" id="PTHR12296:SF21">
    <property type="entry name" value="DENN DOMAIN-CONTAINING PROTEIN 3"/>
    <property type="match status" value="1"/>
</dbReference>
<feature type="region of interest" description="Disordered" evidence="2">
    <location>
        <begin position="56"/>
        <end position="123"/>
    </location>
</feature>
<dbReference type="InterPro" id="IPR005112">
    <property type="entry name" value="dDENN_dom"/>
</dbReference>
<feature type="compositionally biased region" description="Basic and acidic residues" evidence="2">
    <location>
        <begin position="74"/>
        <end position="96"/>
    </location>
</feature>
<dbReference type="Gene3D" id="3.30.450.200">
    <property type="match status" value="1"/>
</dbReference>
<feature type="repeat" description="PPR" evidence="1">
    <location>
        <begin position="964"/>
        <end position="998"/>
    </location>
</feature>
<dbReference type="PROSITE" id="PS50211">
    <property type="entry name" value="DENN"/>
    <property type="match status" value="1"/>
</dbReference>
<dbReference type="InterPro" id="IPR002885">
    <property type="entry name" value="PPR_rpt"/>
</dbReference>
<dbReference type="Proteomes" id="UP001295423">
    <property type="component" value="Unassembled WGS sequence"/>
</dbReference>
<dbReference type="PROSITE" id="PS51375">
    <property type="entry name" value="PPR"/>
    <property type="match status" value="1"/>
</dbReference>